<evidence type="ECO:0000313" key="3">
    <source>
        <dbReference type="Proteomes" id="UP000018208"/>
    </source>
</evidence>
<keyword evidence="3" id="KW-1185">Reference proteome</keyword>
<accession>V6LL97</accession>
<evidence type="ECO:0000313" key="2">
    <source>
        <dbReference type="EMBL" id="KAH0572388.1"/>
    </source>
</evidence>
<dbReference type="Proteomes" id="UP000018208">
    <property type="component" value="Unassembled WGS sequence"/>
</dbReference>
<dbReference type="EMBL" id="AUWU02000006">
    <property type="protein sequence ID" value="KAH0572388.1"/>
    <property type="molecule type" value="Genomic_DNA"/>
</dbReference>
<protein>
    <submittedName>
        <fullName evidence="1">Uncharacterized protein</fullName>
    </submittedName>
</protein>
<dbReference type="VEuPathDB" id="GiardiaDB:SS50377_26598"/>
<sequence>MTQMMHFADWVEHLAILYRDQCAGIFIVSDIESAGYCYQSKSFTGPDVPQIFEVGQLVEHLKSSGINFNWQKFDYVEEMSTGHLILGNEQETLVCKLDQDLQVIVGVTVSILKKGIAQEISDVIIQMLSEE</sequence>
<organism evidence="1">
    <name type="scientific">Spironucleus salmonicida</name>
    <dbReference type="NCBI Taxonomy" id="348837"/>
    <lineage>
        <taxon>Eukaryota</taxon>
        <taxon>Metamonada</taxon>
        <taxon>Diplomonadida</taxon>
        <taxon>Hexamitidae</taxon>
        <taxon>Hexamitinae</taxon>
        <taxon>Spironucleus</taxon>
    </lineage>
</organism>
<evidence type="ECO:0000313" key="1">
    <source>
        <dbReference type="EMBL" id="EST41449.1"/>
    </source>
</evidence>
<reference evidence="1 2" key="1">
    <citation type="journal article" date="2014" name="PLoS Genet.">
        <title>The Genome of Spironucleus salmonicida Highlights a Fish Pathogen Adapted to Fluctuating Environments.</title>
        <authorList>
            <person name="Xu F."/>
            <person name="Jerlstrom-Hultqvist J."/>
            <person name="Einarsson E."/>
            <person name="Astvaldsson A."/>
            <person name="Svard S.G."/>
            <person name="Andersson J.O."/>
        </authorList>
    </citation>
    <scope>NUCLEOTIDE SEQUENCE</scope>
    <source>
        <strain evidence="2">ATCC 50377</strain>
    </source>
</reference>
<reference evidence="2" key="2">
    <citation type="submission" date="2020-12" db="EMBL/GenBank/DDBJ databases">
        <title>New Spironucleus salmonicida genome in near-complete chromosomes.</title>
        <authorList>
            <person name="Xu F."/>
            <person name="Kurt Z."/>
            <person name="Jimenez-Gonzalez A."/>
            <person name="Astvaldsson A."/>
            <person name="Andersson J.O."/>
            <person name="Svard S.G."/>
        </authorList>
    </citation>
    <scope>NUCLEOTIDE SEQUENCE</scope>
    <source>
        <strain evidence="2">ATCC 50377</strain>
    </source>
</reference>
<proteinExistence type="predicted"/>
<name>V6LL97_9EUKA</name>
<gene>
    <name evidence="1" type="ORF">SS50377_19168</name>
    <name evidence="2" type="ORF">SS50377_26598</name>
</gene>
<dbReference type="AlphaFoldDB" id="V6LL97"/>
<dbReference type="EMBL" id="KI546170">
    <property type="protein sequence ID" value="EST41449.1"/>
    <property type="molecule type" value="Genomic_DNA"/>
</dbReference>